<dbReference type="PANTHER" id="PTHR11785">
    <property type="entry name" value="AMINO ACID TRANSPORTER"/>
    <property type="match status" value="1"/>
</dbReference>
<gene>
    <name evidence="6" type="ORF">IscW_ISCW024066</name>
</gene>
<dbReference type="STRING" id="6945.B7P7D1"/>
<dbReference type="EnsemblMetazoa" id="ISCW024066-RA">
    <property type="protein sequence ID" value="ISCW024066-PA"/>
    <property type="gene ID" value="ISCW024066"/>
</dbReference>
<reference evidence="6 8" key="1">
    <citation type="submission" date="2008-03" db="EMBL/GenBank/DDBJ databases">
        <title>Annotation of Ixodes scapularis.</title>
        <authorList>
            <consortium name="Ixodes scapularis Genome Project Consortium"/>
            <person name="Caler E."/>
            <person name="Hannick L.I."/>
            <person name="Bidwell S."/>
            <person name="Joardar V."/>
            <person name="Thiagarajan M."/>
            <person name="Amedeo P."/>
            <person name="Galinsky K.J."/>
            <person name="Schobel S."/>
            <person name="Inman J."/>
            <person name="Hostetler J."/>
            <person name="Miller J."/>
            <person name="Hammond M."/>
            <person name="Megy K."/>
            <person name="Lawson D."/>
            <person name="Kodira C."/>
            <person name="Sutton G."/>
            <person name="Meyer J."/>
            <person name="Hill C.A."/>
            <person name="Birren B."/>
            <person name="Nene V."/>
            <person name="Collins F."/>
            <person name="Alarcon-Chaidez F."/>
            <person name="Wikel S."/>
            <person name="Strausberg R."/>
        </authorList>
    </citation>
    <scope>NUCLEOTIDE SEQUENCE [LARGE SCALE GENOMIC DNA]</scope>
    <source>
        <strain evidence="8">Wikel</strain>
        <strain evidence="6">Wikel colony</strain>
    </source>
</reference>
<dbReference type="GO" id="GO:0003333">
    <property type="term" value="P:amino acid transmembrane transport"/>
    <property type="evidence" value="ECO:0000318"/>
    <property type="project" value="GO_Central"/>
</dbReference>
<evidence type="ECO:0000256" key="3">
    <source>
        <dbReference type="ARBA" id="ARBA00022989"/>
    </source>
</evidence>
<evidence type="ECO:0000313" key="6">
    <source>
        <dbReference type="EMBL" id="EEC02503.1"/>
    </source>
</evidence>
<comment type="subcellular location">
    <subcellularLocation>
        <location evidence="1">Membrane</location>
        <topology evidence="1">Multi-pass membrane protein</topology>
    </subcellularLocation>
</comment>
<dbReference type="VEuPathDB" id="VectorBase:ISCI024066"/>
<dbReference type="InterPro" id="IPR050598">
    <property type="entry name" value="AminoAcid_Transporter"/>
</dbReference>
<dbReference type="Gene3D" id="1.20.1740.10">
    <property type="entry name" value="Amino acid/polyamine transporter I"/>
    <property type="match status" value="1"/>
</dbReference>
<dbReference type="VEuPathDB" id="VectorBase:ISCW024066"/>
<feature type="transmembrane region" description="Helical" evidence="5">
    <location>
        <begin position="89"/>
        <end position="112"/>
    </location>
</feature>
<feature type="transmembrane region" description="Helical" evidence="5">
    <location>
        <begin position="42"/>
        <end position="68"/>
    </location>
</feature>
<organism>
    <name type="scientific">Ixodes scapularis</name>
    <name type="common">Black-legged tick</name>
    <name type="synonym">Deer tick</name>
    <dbReference type="NCBI Taxonomy" id="6945"/>
    <lineage>
        <taxon>Eukaryota</taxon>
        <taxon>Metazoa</taxon>
        <taxon>Ecdysozoa</taxon>
        <taxon>Arthropoda</taxon>
        <taxon>Chelicerata</taxon>
        <taxon>Arachnida</taxon>
        <taxon>Acari</taxon>
        <taxon>Parasitiformes</taxon>
        <taxon>Ixodida</taxon>
        <taxon>Ixodoidea</taxon>
        <taxon>Ixodidae</taxon>
        <taxon>Ixodinae</taxon>
        <taxon>Ixodes</taxon>
    </lineage>
</organism>
<dbReference type="HOGENOM" id="CLU_007946_3_5_1"/>
<dbReference type="EMBL" id="ABJB010070059">
    <property type="status" value="NOT_ANNOTATED_CDS"/>
    <property type="molecule type" value="Genomic_DNA"/>
</dbReference>
<dbReference type="VEuPathDB" id="VectorBase:ISCP_026691"/>
<evidence type="ECO:0000313" key="7">
    <source>
        <dbReference type="EnsemblMetazoa" id="ISCW024066-PA"/>
    </source>
</evidence>
<dbReference type="EMBL" id="DS651424">
    <property type="protein sequence ID" value="EEC02503.1"/>
    <property type="molecule type" value="Genomic_DNA"/>
</dbReference>
<dbReference type="GO" id="GO:0015179">
    <property type="term" value="F:L-amino acid transmembrane transporter activity"/>
    <property type="evidence" value="ECO:0000318"/>
    <property type="project" value="GO_Central"/>
</dbReference>
<keyword evidence="4 5" id="KW-0472">Membrane</keyword>
<evidence type="ECO:0000256" key="4">
    <source>
        <dbReference type="ARBA" id="ARBA00023136"/>
    </source>
</evidence>
<feature type="transmembrane region" description="Helical" evidence="5">
    <location>
        <begin position="184"/>
        <end position="203"/>
    </location>
</feature>
<dbReference type="OrthoDB" id="6494821at2759"/>
<feature type="non-terminal residue" evidence="6">
    <location>
        <position position="1"/>
    </location>
</feature>
<evidence type="ECO:0000256" key="1">
    <source>
        <dbReference type="ARBA" id="ARBA00004141"/>
    </source>
</evidence>
<keyword evidence="8" id="KW-1185">Reference proteome</keyword>
<dbReference type="AlphaFoldDB" id="B7P7D1"/>
<keyword evidence="3 5" id="KW-1133">Transmembrane helix</keyword>
<dbReference type="FunFam" id="1.20.1740.10:FF:000139">
    <property type="entry name" value="Amino acid transporter, putative"/>
    <property type="match status" value="1"/>
</dbReference>
<protein>
    <submittedName>
        <fullName evidence="6 7">Amino acid transporter, putative</fullName>
    </submittedName>
</protein>
<keyword evidence="2 5" id="KW-0812">Transmembrane</keyword>
<dbReference type="GO" id="GO:0016020">
    <property type="term" value="C:membrane"/>
    <property type="evidence" value="ECO:0007669"/>
    <property type="project" value="UniProtKB-SubCell"/>
</dbReference>
<accession>B7P7D1</accession>
<feature type="transmembrane region" description="Helical" evidence="5">
    <location>
        <begin position="124"/>
        <end position="145"/>
    </location>
</feature>
<name>B7P7D1_IXOSC</name>
<feature type="non-terminal residue" evidence="6">
    <location>
        <position position="230"/>
    </location>
</feature>
<reference evidence="7" key="2">
    <citation type="submission" date="2020-05" db="UniProtKB">
        <authorList>
            <consortium name="EnsemblMetazoa"/>
        </authorList>
    </citation>
    <scope>IDENTIFICATION</scope>
    <source>
        <strain evidence="7">wikel</strain>
    </source>
</reference>
<dbReference type="Pfam" id="PF13520">
    <property type="entry name" value="AA_permease_2"/>
    <property type="match status" value="1"/>
</dbReference>
<evidence type="ECO:0000256" key="5">
    <source>
        <dbReference type="SAM" id="Phobius"/>
    </source>
</evidence>
<dbReference type="PANTHER" id="PTHR11785:SF516">
    <property type="entry name" value="AMINO ACID PERMEASE_ SLC12A DOMAIN-CONTAINING PROTEIN"/>
    <property type="match status" value="1"/>
</dbReference>
<dbReference type="Proteomes" id="UP000001555">
    <property type="component" value="Unassembled WGS sequence"/>
</dbReference>
<evidence type="ECO:0000256" key="2">
    <source>
        <dbReference type="ARBA" id="ARBA00022692"/>
    </source>
</evidence>
<evidence type="ECO:0000313" key="8">
    <source>
        <dbReference type="Proteomes" id="UP000001555"/>
    </source>
</evidence>
<dbReference type="InterPro" id="IPR002293">
    <property type="entry name" value="AA/rel_permease1"/>
</dbReference>
<feature type="transmembrane region" description="Helical" evidence="5">
    <location>
        <begin position="157"/>
        <end position="178"/>
    </location>
</feature>
<proteinExistence type="predicted"/>
<sequence length="230" mass="24733">FGGIAVVTVLSLLVNVAYFVVLGPATVANSEAIAVSFATATWGTAGAILIALAVTISTFGSMTAGFFSGARAMLAMARNGHLPAIFGCINVRSSVPLTSLLLRCFLALVYAFTGSVDSLVPNMMFVFCIINALIVSSFFVLRVTMKNEPRPFRVPTIFPVLWLVFLVFLSVSSIVWSVEHMQHGIMVALFVSGAIYYTLFAHFKLRLPAAEVVTCFVQKLLLSAPCFSDT</sequence>
<dbReference type="PaxDb" id="6945-B7P7D1"/>